<dbReference type="EMBL" id="MCFA01000003">
    <property type="protein sequence ID" value="ORY19292.1"/>
    <property type="molecule type" value="Genomic_DNA"/>
</dbReference>
<evidence type="ECO:0000256" key="1">
    <source>
        <dbReference type="SAM" id="MobiDB-lite"/>
    </source>
</evidence>
<evidence type="ECO:0000313" key="3">
    <source>
        <dbReference type="Proteomes" id="UP000193144"/>
    </source>
</evidence>
<dbReference type="AlphaFoldDB" id="A0A1Y2A9X9"/>
<gene>
    <name evidence="2" type="ORF">BCR34DRAFT_210328</name>
</gene>
<feature type="compositionally biased region" description="Low complexity" evidence="1">
    <location>
        <begin position="41"/>
        <end position="57"/>
    </location>
</feature>
<proteinExistence type="predicted"/>
<dbReference type="Proteomes" id="UP000193144">
    <property type="component" value="Unassembled WGS sequence"/>
</dbReference>
<comment type="caution">
    <text evidence="2">The sequence shown here is derived from an EMBL/GenBank/DDBJ whole genome shotgun (WGS) entry which is preliminary data.</text>
</comment>
<keyword evidence="3" id="KW-1185">Reference proteome</keyword>
<sequence>MVPSGYGGSSVHVLGVQSFRYKHPRLERILHPLHYISEDTTTSSSAHAHHSSSSLSSMPKTLSHDATSLLVTRNTRRIQTYIQHVYNAYLDIPHLYLTHLSSNISHLQQSSLCEKNAIVMAPACHASPSAQYSLRSRPLQTQPTVTQQTLHV</sequence>
<accession>A0A1Y2A9X9</accession>
<protein>
    <submittedName>
        <fullName evidence="2">Uncharacterized protein</fullName>
    </submittedName>
</protein>
<reference evidence="2 3" key="1">
    <citation type="submission" date="2016-07" db="EMBL/GenBank/DDBJ databases">
        <title>Pervasive Adenine N6-methylation of Active Genes in Fungi.</title>
        <authorList>
            <consortium name="DOE Joint Genome Institute"/>
            <person name="Mondo S.J."/>
            <person name="Dannebaum R.O."/>
            <person name="Kuo R.C."/>
            <person name="Labutti K."/>
            <person name="Haridas S."/>
            <person name="Kuo A."/>
            <person name="Salamov A."/>
            <person name="Ahrendt S.R."/>
            <person name="Lipzen A."/>
            <person name="Sullivan W."/>
            <person name="Andreopoulos W.B."/>
            <person name="Clum A."/>
            <person name="Lindquist E."/>
            <person name="Daum C."/>
            <person name="Ramamoorthy G.K."/>
            <person name="Gryganskyi A."/>
            <person name="Culley D."/>
            <person name="Magnuson J.K."/>
            <person name="James T.Y."/>
            <person name="O'Malley M.A."/>
            <person name="Stajich J.E."/>
            <person name="Spatafora J.W."/>
            <person name="Visel A."/>
            <person name="Grigoriev I.V."/>
        </authorList>
    </citation>
    <scope>NUCLEOTIDE SEQUENCE [LARGE SCALE GENOMIC DNA]</scope>
    <source>
        <strain evidence="2 3">CBS 115471</strain>
    </source>
</reference>
<evidence type="ECO:0000313" key="2">
    <source>
        <dbReference type="EMBL" id="ORY19292.1"/>
    </source>
</evidence>
<name>A0A1Y2A9X9_9PLEO</name>
<feature type="region of interest" description="Disordered" evidence="1">
    <location>
        <begin position="41"/>
        <end position="60"/>
    </location>
</feature>
<organism evidence="2 3">
    <name type="scientific">Clohesyomyces aquaticus</name>
    <dbReference type="NCBI Taxonomy" id="1231657"/>
    <lineage>
        <taxon>Eukaryota</taxon>
        <taxon>Fungi</taxon>
        <taxon>Dikarya</taxon>
        <taxon>Ascomycota</taxon>
        <taxon>Pezizomycotina</taxon>
        <taxon>Dothideomycetes</taxon>
        <taxon>Pleosporomycetidae</taxon>
        <taxon>Pleosporales</taxon>
        <taxon>Lindgomycetaceae</taxon>
        <taxon>Clohesyomyces</taxon>
    </lineage>
</organism>